<dbReference type="GO" id="GO:0052816">
    <property type="term" value="F:long-chain fatty acyl-CoA hydrolase activity"/>
    <property type="evidence" value="ECO:0007669"/>
    <property type="project" value="TreeGrafter"/>
</dbReference>
<dbReference type="GO" id="GO:0006637">
    <property type="term" value="P:acyl-CoA metabolic process"/>
    <property type="evidence" value="ECO:0007669"/>
    <property type="project" value="TreeGrafter"/>
</dbReference>
<dbReference type="SUPFAM" id="SSF54637">
    <property type="entry name" value="Thioesterase/thiol ester dehydrase-isomerase"/>
    <property type="match status" value="1"/>
</dbReference>
<dbReference type="EMBL" id="HE796683">
    <property type="protein sequence ID" value="CCG99022.1"/>
    <property type="molecule type" value="Genomic_DNA"/>
</dbReference>
<dbReference type="CDD" id="cd03442">
    <property type="entry name" value="BFIT_BACH"/>
    <property type="match status" value="1"/>
</dbReference>
<dbReference type="AlphaFoldDB" id="I0K4G9"/>
<dbReference type="InterPro" id="IPR033120">
    <property type="entry name" value="HOTDOG_ACOT"/>
</dbReference>
<dbReference type="GO" id="GO:0005829">
    <property type="term" value="C:cytosol"/>
    <property type="evidence" value="ECO:0007669"/>
    <property type="project" value="TreeGrafter"/>
</dbReference>
<dbReference type="KEGG" id="fae:FAES_1011"/>
<keyword evidence="2 3" id="KW-0378">Hydrolase</keyword>
<evidence type="ECO:0000256" key="1">
    <source>
        <dbReference type="ARBA" id="ARBA00010458"/>
    </source>
</evidence>
<gene>
    <name evidence="5" type="ORF">FAES_1011</name>
</gene>
<feature type="domain" description="HotDog ACOT-type" evidence="4">
    <location>
        <begin position="35"/>
        <end position="147"/>
    </location>
</feature>
<dbReference type="eggNOG" id="COG1607">
    <property type="taxonomic scope" value="Bacteria"/>
</dbReference>
<dbReference type="Proteomes" id="UP000011058">
    <property type="component" value="Chromosome"/>
</dbReference>
<evidence type="ECO:0000313" key="5">
    <source>
        <dbReference type="EMBL" id="CCG99022.1"/>
    </source>
</evidence>
<dbReference type="PROSITE" id="PS51770">
    <property type="entry name" value="HOTDOG_ACOT"/>
    <property type="match status" value="1"/>
</dbReference>
<evidence type="ECO:0000256" key="2">
    <source>
        <dbReference type="ARBA" id="ARBA00022801"/>
    </source>
</evidence>
<keyword evidence="6" id="KW-1185">Reference proteome</keyword>
<dbReference type="HOGENOM" id="CLU_050164_3_0_10"/>
<protein>
    <submittedName>
        <fullName evidence="5">Thioesterase superfamily protein</fullName>
    </submittedName>
</protein>
<comment type="similarity">
    <text evidence="1">Belongs to the acyl coenzyme A hydrolase family.</text>
</comment>
<reference evidence="5 6" key="1">
    <citation type="journal article" date="2012" name="J. Bacteriol.">
        <title>Genome Sequence of Fibrella aestuarina BUZ 2T, a Filamentous Marine Bacterium.</title>
        <authorList>
            <person name="Filippini M."/>
            <person name="Qi W."/>
            <person name="Blom J."/>
            <person name="Goesmann A."/>
            <person name="Smits T.H."/>
            <person name="Bagheri H.C."/>
        </authorList>
    </citation>
    <scope>NUCLEOTIDE SEQUENCE [LARGE SCALE GENOMIC DNA]</scope>
    <source>
        <strain evidence="6">BUZ 2T</strain>
    </source>
</reference>
<dbReference type="Gene3D" id="3.10.129.10">
    <property type="entry name" value="Hotdog Thioesterase"/>
    <property type="match status" value="1"/>
</dbReference>
<dbReference type="InterPro" id="IPR006683">
    <property type="entry name" value="Thioestr_dom"/>
</dbReference>
<name>I0K4G9_9BACT</name>
<evidence type="ECO:0000256" key="3">
    <source>
        <dbReference type="PROSITE-ProRule" id="PRU01106"/>
    </source>
</evidence>
<dbReference type="PANTHER" id="PTHR11049">
    <property type="entry name" value="ACYL COENZYME A THIOESTER HYDROLASE"/>
    <property type="match status" value="1"/>
</dbReference>
<evidence type="ECO:0000313" key="6">
    <source>
        <dbReference type="Proteomes" id="UP000011058"/>
    </source>
</evidence>
<organism evidence="5 6">
    <name type="scientific">Fibrella aestuarina BUZ 2</name>
    <dbReference type="NCBI Taxonomy" id="1166018"/>
    <lineage>
        <taxon>Bacteria</taxon>
        <taxon>Pseudomonadati</taxon>
        <taxon>Bacteroidota</taxon>
        <taxon>Cytophagia</taxon>
        <taxon>Cytophagales</taxon>
        <taxon>Spirosomataceae</taxon>
        <taxon>Fibrella</taxon>
    </lineage>
</organism>
<proteinExistence type="inferred from homology"/>
<dbReference type="InterPro" id="IPR040170">
    <property type="entry name" value="Cytosol_ACT"/>
</dbReference>
<evidence type="ECO:0000259" key="4">
    <source>
        <dbReference type="PROSITE" id="PS51770"/>
    </source>
</evidence>
<dbReference type="PANTHER" id="PTHR11049:SF16">
    <property type="entry name" value="PROTEIN VDLD"/>
    <property type="match status" value="1"/>
</dbReference>
<accession>I0K4G9</accession>
<sequence>MLYPIGCLVHKQKKQGAAGFTHFCSMNTVVARPVSYSRTTLTELMIPAYANFGGKIHGGTLLSLMDKVAYACAAKHAGEYCVTVSVDGVNFRQPVDVGELVSLMASVNYVGRTSLVIGIKVIAENVKTGVVKHTNTSYFTMVAKDETGKPTEVPPLLLETPDDVRRFLEAMKRKELRATYSEHFDNARTRMLLAENLSQLTTERCTLSEALANELS</sequence>
<dbReference type="Pfam" id="PF03061">
    <property type="entry name" value="4HBT"/>
    <property type="match status" value="1"/>
</dbReference>
<dbReference type="InterPro" id="IPR029069">
    <property type="entry name" value="HotDog_dom_sf"/>
</dbReference>